<dbReference type="Gene3D" id="1.10.10.60">
    <property type="entry name" value="Homeodomain-like"/>
    <property type="match status" value="1"/>
</dbReference>
<protein>
    <submittedName>
        <fullName evidence="6">TetR/AcrR family transcriptional regulator</fullName>
    </submittedName>
</protein>
<dbReference type="PROSITE" id="PS50977">
    <property type="entry name" value="HTH_TETR_2"/>
    <property type="match status" value="1"/>
</dbReference>
<dbReference type="EMBL" id="JAPNTZ010000004">
    <property type="protein sequence ID" value="MCY1138638.1"/>
    <property type="molecule type" value="Genomic_DNA"/>
</dbReference>
<keyword evidence="2 4" id="KW-0238">DNA-binding</keyword>
<keyword evidence="7" id="KW-1185">Reference proteome</keyword>
<reference evidence="6" key="1">
    <citation type="submission" date="2022-11" db="EMBL/GenBank/DDBJ databases">
        <authorList>
            <person name="Somphong A."/>
            <person name="Phongsopitanun W."/>
        </authorList>
    </citation>
    <scope>NUCLEOTIDE SEQUENCE</scope>
    <source>
        <strain evidence="6">Pm04-4</strain>
    </source>
</reference>
<dbReference type="PANTHER" id="PTHR30055:SF234">
    <property type="entry name" value="HTH-TYPE TRANSCRIPTIONAL REGULATOR BETI"/>
    <property type="match status" value="1"/>
</dbReference>
<evidence type="ECO:0000259" key="5">
    <source>
        <dbReference type="PROSITE" id="PS50977"/>
    </source>
</evidence>
<evidence type="ECO:0000313" key="6">
    <source>
        <dbReference type="EMBL" id="MCY1138638.1"/>
    </source>
</evidence>
<evidence type="ECO:0000256" key="2">
    <source>
        <dbReference type="ARBA" id="ARBA00023125"/>
    </source>
</evidence>
<organism evidence="6 7">
    <name type="scientific">Paractinoplanes pyxinae</name>
    <dbReference type="NCBI Taxonomy" id="2997416"/>
    <lineage>
        <taxon>Bacteria</taxon>
        <taxon>Bacillati</taxon>
        <taxon>Actinomycetota</taxon>
        <taxon>Actinomycetes</taxon>
        <taxon>Micromonosporales</taxon>
        <taxon>Micromonosporaceae</taxon>
        <taxon>Paractinoplanes</taxon>
    </lineage>
</organism>
<dbReference type="InterPro" id="IPR036271">
    <property type="entry name" value="Tet_transcr_reg_TetR-rel_C_sf"/>
</dbReference>
<dbReference type="Proteomes" id="UP001151002">
    <property type="component" value="Unassembled WGS sequence"/>
</dbReference>
<name>A0ABT4AWM8_9ACTN</name>
<evidence type="ECO:0000256" key="1">
    <source>
        <dbReference type="ARBA" id="ARBA00023015"/>
    </source>
</evidence>
<dbReference type="InterPro" id="IPR050109">
    <property type="entry name" value="HTH-type_TetR-like_transc_reg"/>
</dbReference>
<keyword evidence="1" id="KW-0805">Transcription regulation</keyword>
<dbReference type="InterPro" id="IPR009057">
    <property type="entry name" value="Homeodomain-like_sf"/>
</dbReference>
<comment type="caution">
    <text evidence="6">The sequence shown here is derived from an EMBL/GenBank/DDBJ whole genome shotgun (WGS) entry which is preliminary data.</text>
</comment>
<dbReference type="PRINTS" id="PR00455">
    <property type="entry name" value="HTHTETR"/>
</dbReference>
<dbReference type="SUPFAM" id="SSF46689">
    <property type="entry name" value="Homeodomain-like"/>
    <property type="match status" value="1"/>
</dbReference>
<sequence>MAGVRKQQAAQTEAELKAAAVRVFERIGYLNAKITDITAEAGRATGSFYKHFASKEQLLEALLVDLLAEGDESAAAEGHSDDFRDRAAVRYHVAAYWDFYRRHRAVVEALRQAAIVDEGFAERSRQMMEPDLAHLAEHIAKADPAGDPYVLASIFATLVSGLAEPWAADDDAVETLTTFIHNGIGAGPVQDRPR</sequence>
<feature type="domain" description="HTH tetR-type" evidence="5">
    <location>
        <begin position="10"/>
        <end position="70"/>
    </location>
</feature>
<dbReference type="Pfam" id="PF00440">
    <property type="entry name" value="TetR_N"/>
    <property type="match status" value="1"/>
</dbReference>
<evidence type="ECO:0000256" key="4">
    <source>
        <dbReference type="PROSITE-ProRule" id="PRU00335"/>
    </source>
</evidence>
<dbReference type="SUPFAM" id="SSF48498">
    <property type="entry name" value="Tetracyclin repressor-like, C-terminal domain"/>
    <property type="match status" value="1"/>
</dbReference>
<dbReference type="InterPro" id="IPR001647">
    <property type="entry name" value="HTH_TetR"/>
</dbReference>
<evidence type="ECO:0000313" key="7">
    <source>
        <dbReference type="Proteomes" id="UP001151002"/>
    </source>
</evidence>
<proteinExistence type="predicted"/>
<dbReference type="PANTHER" id="PTHR30055">
    <property type="entry name" value="HTH-TYPE TRANSCRIPTIONAL REGULATOR RUTR"/>
    <property type="match status" value="1"/>
</dbReference>
<accession>A0ABT4AWM8</accession>
<feature type="DNA-binding region" description="H-T-H motif" evidence="4">
    <location>
        <begin position="33"/>
        <end position="52"/>
    </location>
</feature>
<evidence type="ECO:0000256" key="3">
    <source>
        <dbReference type="ARBA" id="ARBA00023163"/>
    </source>
</evidence>
<keyword evidence="3" id="KW-0804">Transcription</keyword>
<dbReference type="RefSeq" id="WP_267562697.1">
    <property type="nucleotide sequence ID" value="NZ_JAPNTZ010000004.1"/>
</dbReference>
<gene>
    <name evidence="6" type="ORF">OWR29_11575</name>
</gene>
<dbReference type="Gene3D" id="1.10.357.10">
    <property type="entry name" value="Tetracycline Repressor, domain 2"/>
    <property type="match status" value="1"/>
</dbReference>